<dbReference type="InterPro" id="IPR010918">
    <property type="entry name" value="PurM-like_C_dom"/>
</dbReference>
<dbReference type="PATRIC" id="fig|1433126.3.peg.253"/>
<comment type="pathway">
    <text evidence="2">Cofactor biosynthesis; thiamine diphosphate biosynthesis; thiamine diphosphate from thiamine phosphate: step 1/1.</text>
</comment>
<sequence length="311" mass="33599">MTQLSEIGEFGLIATIAKNFAELIPHECSGIGDDCAIIPIGKDKSLVVTTDMLVEDVHFLRDRITSYELGYKSLAVNLSDIAAMGALPHSTFLSISLPSDISIEWCEGFFAGYRAHNVALLGGDTTKSTEKITINVTAIGTVDNENIKLRKGAKAGDKIYVTSTLGDSAGGLQSILQNRPNKELIKAHNLPRPHIAEGLELSVNKNVTAMMDISDGLASDIRHILEASNVGAKIELSKIPISNTLLNSGLNAMELALTGGEDYCLLFCAAPDAEFAKYRQIGEITSSNICKIVWCEHDIPTERSFDGFTHF</sequence>
<feature type="binding site" evidence="2">
    <location>
        <position position="34"/>
    </location>
    <ligand>
        <name>Mg(2+)</name>
        <dbReference type="ChEBI" id="CHEBI:18420"/>
        <label>4</label>
    </ligand>
</feature>
<feature type="binding site" evidence="2">
    <location>
        <position position="124"/>
    </location>
    <ligand>
        <name>Mg(2+)</name>
        <dbReference type="ChEBI" id="CHEBI:18420"/>
        <label>1</label>
    </ligand>
</feature>
<dbReference type="GO" id="GO:0009228">
    <property type="term" value="P:thiamine biosynthetic process"/>
    <property type="evidence" value="ECO:0007669"/>
    <property type="project" value="UniProtKB-KW"/>
</dbReference>
<feature type="binding site" evidence="2">
    <location>
        <position position="49"/>
    </location>
    <ligand>
        <name>Mg(2+)</name>
        <dbReference type="ChEBI" id="CHEBI:18420"/>
        <label>4</label>
    </ligand>
</feature>
<gene>
    <name evidence="2" type="primary">thiL</name>
    <name evidence="5" type="ORF">BN938_0255</name>
</gene>
<dbReference type="GO" id="GO:0009229">
    <property type="term" value="P:thiamine diphosphate biosynthetic process"/>
    <property type="evidence" value="ECO:0007669"/>
    <property type="project" value="UniProtKB-UniRule"/>
</dbReference>
<dbReference type="UniPathway" id="UPA00060">
    <property type="reaction ID" value="UER00142"/>
</dbReference>
<keyword evidence="2" id="KW-0460">Magnesium</keyword>
<dbReference type="SUPFAM" id="SSF55326">
    <property type="entry name" value="PurM N-terminal domain-like"/>
    <property type="match status" value="1"/>
</dbReference>
<dbReference type="EC" id="2.7.4.16" evidence="2"/>
<dbReference type="CDD" id="cd02194">
    <property type="entry name" value="ThiL"/>
    <property type="match status" value="1"/>
</dbReference>
<feature type="binding site" evidence="2">
    <location>
        <position position="58"/>
    </location>
    <ligand>
        <name>substrate</name>
    </ligand>
</feature>
<keyword evidence="2" id="KW-0479">Metal-binding</keyword>
<keyword evidence="2" id="KW-0067">ATP-binding</keyword>
<evidence type="ECO:0000256" key="1">
    <source>
        <dbReference type="ARBA" id="ARBA00022977"/>
    </source>
</evidence>
<comment type="miscellaneous">
    <text evidence="2">Reaction mechanism of ThiL seems to utilize a direct, inline transfer of the gamma-phosphate of ATP to TMP rather than a phosphorylated enzyme intermediate.</text>
</comment>
<feature type="binding site" evidence="2">
    <location>
        <position position="80"/>
    </location>
    <ligand>
        <name>Mg(2+)</name>
        <dbReference type="ChEBI" id="CHEBI:18420"/>
        <label>4</label>
    </ligand>
</feature>
<dbReference type="EMBL" id="HG934468">
    <property type="protein sequence ID" value="CDN30361.1"/>
    <property type="molecule type" value="Genomic_DNA"/>
</dbReference>
<dbReference type="PIRSF" id="PIRSF005303">
    <property type="entry name" value="Thiam_monoph_kin"/>
    <property type="match status" value="1"/>
</dbReference>
<feature type="domain" description="PurM-like N-terminal" evidence="3">
    <location>
        <begin position="32"/>
        <end position="142"/>
    </location>
</feature>
<dbReference type="PANTHER" id="PTHR30270:SF0">
    <property type="entry name" value="THIAMINE-MONOPHOSPHATE KINASE"/>
    <property type="match status" value="1"/>
</dbReference>
<feature type="binding site" evidence="2">
    <location>
        <position position="34"/>
    </location>
    <ligand>
        <name>Mg(2+)</name>
        <dbReference type="ChEBI" id="CHEBI:18420"/>
        <label>3</label>
    </ligand>
</feature>
<comment type="similarity">
    <text evidence="2">Belongs to the thiamine-monophosphate kinase family.</text>
</comment>
<feature type="binding site" evidence="2">
    <location>
        <position position="308"/>
    </location>
    <ligand>
        <name>substrate</name>
    </ligand>
</feature>
<dbReference type="InterPro" id="IPR006283">
    <property type="entry name" value="ThiL-like"/>
</dbReference>
<feature type="domain" description="PurM-like C-terminal" evidence="4">
    <location>
        <begin position="154"/>
        <end position="287"/>
    </location>
</feature>
<dbReference type="GO" id="GO:0005524">
    <property type="term" value="F:ATP binding"/>
    <property type="evidence" value="ECO:0007669"/>
    <property type="project" value="UniProtKB-UniRule"/>
</dbReference>
<keyword evidence="2" id="KW-0547">Nucleotide-binding</keyword>
<feature type="binding site" evidence="2">
    <location>
        <begin position="123"/>
        <end position="124"/>
    </location>
    <ligand>
        <name>ATP</name>
        <dbReference type="ChEBI" id="CHEBI:30616"/>
    </ligand>
</feature>
<keyword evidence="1 2" id="KW-0784">Thiamine biosynthesis</keyword>
<feature type="binding site" evidence="2">
    <location>
        <position position="51"/>
    </location>
    <ligand>
        <name>Mg(2+)</name>
        <dbReference type="ChEBI" id="CHEBI:18420"/>
        <label>2</label>
    </ligand>
</feature>
<evidence type="ECO:0000313" key="5">
    <source>
        <dbReference type="EMBL" id="CDN30361.1"/>
    </source>
</evidence>
<comment type="function">
    <text evidence="2">Catalyzes the ATP-dependent phosphorylation of thiamine-monophosphate (TMP) to form thiamine-pyrophosphate (TPP), the active form of vitamin B1.</text>
</comment>
<dbReference type="PANTHER" id="PTHR30270">
    <property type="entry name" value="THIAMINE-MONOPHOSPHATE KINASE"/>
    <property type="match status" value="1"/>
</dbReference>
<dbReference type="Gene3D" id="3.30.1330.10">
    <property type="entry name" value="PurM-like, N-terminal domain"/>
    <property type="match status" value="1"/>
</dbReference>
<comment type="catalytic activity">
    <reaction evidence="2">
        <text>thiamine phosphate + ATP = thiamine diphosphate + ADP</text>
        <dbReference type="Rhea" id="RHEA:15913"/>
        <dbReference type="ChEBI" id="CHEBI:30616"/>
        <dbReference type="ChEBI" id="CHEBI:37575"/>
        <dbReference type="ChEBI" id="CHEBI:58937"/>
        <dbReference type="ChEBI" id="CHEBI:456216"/>
        <dbReference type="EC" id="2.7.4.16"/>
    </reaction>
</comment>
<dbReference type="HOGENOM" id="CLU_046964_1_1_10"/>
<feature type="binding site" evidence="2">
    <location>
        <position position="150"/>
    </location>
    <ligand>
        <name>ATP</name>
        <dbReference type="ChEBI" id="CHEBI:30616"/>
    </ligand>
</feature>
<feature type="binding site" evidence="2">
    <location>
        <position position="80"/>
    </location>
    <ligand>
        <name>Mg(2+)</name>
        <dbReference type="ChEBI" id="CHEBI:18420"/>
        <label>2</label>
    </ligand>
</feature>
<dbReference type="Proteomes" id="UP000027616">
    <property type="component" value="Chromosome I"/>
</dbReference>
<dbReference type="InterPro" id="IPR036676">
    <property type="entry name" value="PurM-like_C_sf"/>
</dbReference>
<evidence type="ECO:0000313" key="6">
    <source>
        <dbReference type="Proteomes" id="UP000027616"/>
    </source>
</evidence>
<dbReference type="GO" id="GO:0000287">
    <property type="term" value="F:magnesium ion binding"/>
    <property type="evidence" value="ECO:0007669"/>
    <property type="project" value="UniProtKB-UniRule"/>
</dbReference>
<feature type="binding site" evidence="2">
    <location>
        <position position="261"/>
    </location>
    <ligand>
        <name>substrate</name>
    </ligand>
</feature>
<evidence type="ECO:0000256" key="2">
    <source>
        <dbReference type="HAMAP-Rule" id="MF_02128"/>
    </source>
</evidence>
<comment type="caution">
    <text evidence="2">Lacks conserved residue(s) required for the propagation of feature annotation.</text>
</comment>
<feature type="binding site" evidence="2">
    <location>
        <position position="215"/>
    </location>
    <ligand>
        <name>Mg(2+)</name>
        <dbReference type="ChEBI" id="CHEBI:18420"/>
        <label>5</label>
    </ligand>
</feature>
<keyword evidence="6" id="KW-1185">Reference proteome</keyword>
<evidence type="ECO:0000259" key="3">
    <source>
        <dbReference type="Pfam" id="PF00586"/>
    </source>
</evidence>
<feature type="binding site" evidence="2">
    <location>
        <position position="50"/>
    </location>
    <ligand>
        <name>Mg(2+)</name>
        <dbReference type="ChEBI" id="CHEBI:18420"/>
        <label>1</label>
    </ligand>
</feature>
<dbReference type="NCBIfam" id="TIGR01379">
    <property type="entry name" value="thiL"/>
    <property type="match status" value="1"/>
</dbReference>
<dbReference type="InterPro" id="IPR036921">
    <property type="entry name" value="PurM-like_N_sf"/>
</dbReference>
<proteinExistence type="inferred from homology"/>
<protein>
    <recommendedName>
        <fullName evidence="2">Thiamine-monophosphate kinase</fullName>
        <shortName evidence="2">TMP kinase</shortName>
        <shortName evidence="2">Thiamine-phosphate kinase</shortName>
        <ecNumber evidence="2">2.7.4.16</ecNumber>
    </recommendedName>
</protein>
<dbReference type="GO" id="GO:0009030">
    <property type="term" value="F:thiamine-phosphate kinase activity"/>
    <property type="evidence" value="ECO:0007669"/>
    <property type="project" value="UniProtKB-UniRule"/>
</dbReference>
<accession>A0A060R605</accession>
<dbReference type="Gene3D" id="3.90.650.10">
    <property type="entry name" value="PurM-like C-terminal domain"/>
    <property type="match status" value="1"/>
</dbReference>
<reference evidence="5 6" key="1">
    <citation type="journal article" date="2015" name="Genome Announc.">
        <title>Complete Genome Sequence of the Novel Leech Symbiont Mucinivorans hirudinis M3T.</title>
        <authorList>
            <person name="Nelson M.C."/>
            <person name="Bomar L."/>
            <person name="Graf J."/>
        </authorList>
    </citation>
    <scope>NUCLEOTIDE SEQUENCE [LARGE SCALE GENOMIC DNA]</scope>
    <source>
        <strain evidence="6">M3</strain>
    </source>
</reference>
<feature type="binding site" evidence="2">
    <location>
        <position position="214"/>
    </location>
    <ligand>
        <name>ATP</name>
        <dbReference type="ChEBI" id="CHEBI:30616"/>
    </ligand>
</feature>
<dbReference type="SUPFAM" id="SSF56042">
    <property type="entry name" value="PurM C-terminal domain-like"/>
    <property type="match status" value="1"/>
</dbReference>
<keyword evidence="2 5" id="KW-0418">Kinase</keyword>
<feature type="binding site" evidence="2">
    <location>
        <position position="212"/>
    </location>
    <ligand>
        <name>Mg(2+)</name>
        <dbReference type="ChEBI" id="CHEBI:18420"/>
        <label>3</label>
    </ligand>
</feature>
<keyword evidence="2 5" id="KW-0808">Transferase</keyword>
<dbReference type="HAMAP" id="MF_02128">
    <property type="entry name" value="TMP_kinase"/>
    <property type="match status" value="1"/>
</dbReference>
<feature type="binding site" evidence="2">
    <location>
        <position position="51"/>
    </location>
    <ligand>
        <name>Mg(2+)</name>
        <dbReference type="ChEBI" id="CHEBI:18420"/>
        <label>1</label>
    </ligand>
</feature>
<evidence type="ECO:0000259" key="4">
    <source>
        <dbReference type="Pfam" id="PF02769"/>
    </source>
</evidence>
<dbReference type="STRING" id="1433126.BN938_0255"/>
<feature type="binding site" evidence="2">
    <location>
        <position position="80"/>
    </location>
    <ligand>
        <name>Mg(2+)</name>
        <dbReference type="ChEBI" id="CHEBI:18420"/>
        <label>3</label>
    </ligand>
</feature>
<dbReference type="eggNOG" id="COG0611">
    <property type="taxonomic scope" value="Bacteria"/>
</dbReference>
<dbReference type="KEGG" id="rbc:BN938_0255"/>
<dbReference type="InterPro" id="IPR016188">
    <property type="entry name" value="PurM-like_N"/>
</dbReference>
<dbReference type="AlphaFoldDB" id="A0A060R605"/>
<dbReference type="Pfam" id="PF00586">
    <property type="entry name" value="AIRS"/>
    <property type="match status" value="1"/>
</dbReference>
<dbReference type="Pfam" id="PF02769">
    <property type="entry name" value="AIRS_C"/>
    <property type="match status" value="1"/>
</dbReference>
<name>A0A060R605_9BACT</name>
<organism evidence="5 6">
    <name type="scientific">Mucinivorans hirudinis</name>
    <dbReference type="NCBI Taxonomy" id="1433126"/>
    <lineage>
        <taxon>Bacteria</taxon>
        <taxon>Pseudomonadati</taxon>
        <taxon>Bacteroidota</taxon>
        <taxon>Bacteroidia</taxon>
        <taxon>Bacteroidales</taxon>
        <taxon>Rikenellaceae</taxon>
        <taxon>Mucinivorans</taxon>
    </lineage>
</organism>